<comment type="caution">
    <text evidence="5">The sequence shown here is derived from an EMBL/GenBank/DDBJ whole genome shotgun (WGS) entry which is preliminary data.</text>
</comment>
<feature type="compositionally biased region" description="Polar residues" evidence="4">
    <location>
        <begin position="47"/>
        <end position="62"/>
    </location>
</feature>
<feature type="region of interest" description="Disordered" evidence="4">
    <location>
        <begin position="15"/>
        <end position="97"/>
    </location>
</feature>
<evidence type="ECO:0000313" key="5">
    <source>
        <dbReference type="EMBL" id="KAL2057262.1"/>
    </source>
</evidence>
<evidence type="ECO:0008006" key="7">
    <source>
        <dbReference type="Google" id="ProtNLM"/>
    </source>
</evidence>
<dbReference type="EMBL" id="JBHFEH010000005">
    <property type="protein sequence ID" value="KAL2057262.1"/>
    <property type="molecule type" value="Genomic_DNA"/>
</dbReference>
<feature type="compositionally biased region" description="Polar residues" evidence="4">
    <location>
        <begin position="15"/>
        <end position="37"/>
    </location>
</feature>
<sequence length="126" mass="14281">MLCLRVVRSLAQTIGGQVSKSSPPRRNFSILSSTRPSLSPWHATHAPATSTPQSEPNFSSSLDLLPRISTHPSLANMQVRNGPRDTYNPSHRVRKRRHGFLSRVRTRKGKNILKRRKLKQRSILSH</sequence>
<name>A0ABR4BHF6_9LECA</name>
<keyword evidence="6" id="KW-1185">Reference proteome</keyword>
<proteinExistence type="inferred from homology"/>
<evidence type="ECO:0000256" key="1">
    <source>
        <dbReference type="ARBA" id="ARBA00010111"/>
    </source>
</evidence>
<dbReference type="PANTHER" id="PTHR14503:SF4">
    <property type="entry name" value="LARGE RIBOSOMAL SUBUNIT PROTEIN BL34M"/>
    <property type="match status" value="1"/>
</dbReference>
<reference evidence="5 6" key="1">
    <citation type="submission" date="2024-09" db="EMBL/GenBank/DDBJ databases">
        <title>Rethinking Asexuality: The Enigmatic Case of Functional Sexual Genes in Lepraria (Stereocaulaceae).</title>
        <authorList>
            <person name="Doellman M."/>
            <person name="Sun Y."/>
            <person name="Barcenas-Pena A."/>
            <person name="Lumbsch H.T."/>
            <person name="Grewe F."/>
        </authorList>
    </citation>
    <scope>NUCLEOTIDE SEQUENCE [LARGE SCALE GENOMIC DNA]</scope>
    <source>
        <strain evidence="5 6">Grewe 0041</strain>
    </source>
</reference>
<dbReference type="Gene3D" id="1.10.287.3980">
    <property type="match status" value="1"/>
</dbReference>
<dbReference type="PANTHER" id="PTHR14503">
    <property type="entry name" value="MITOCHONDRIAL RIBOSOMAL PROTEIN 34 FAMILY MEMBER"/>
    <property type="match status" value="1"/>
</dbReference>
<protein>
    <recommendedName>
        <fullName evidence="7">39S ribosomal protein L34, mitochondrial</fullName>
    </recommendedName>
</protein>
<keyword evidence="3" id="KW-0687">Ribonucleoprotein</keyword>
<dbReference type="Pfam" id="PF00468">
    <property type="entry name" value="Ribosomal_L34"/>
    <property type="match status" value="1"/>
</dbReference>
<keyword evidence="2" id="KW-0689">Ribosomal protein</keyword>
<evidence type="ECO:0000256" key="4">
    <source>
        <dbReference type="SAM" id="MobiDB-lite"/>
    </source>
</evidence>
<evidence type="ECO:0000256" key="3">
    <source>
        <dbReference type="ARBA" id="ARBA00023274"/>
    </source>
</evidence>
<feature type="compositionally biased region" description="Polar residues" evidence="4">
    <location>
        <begin position="70"/>
        <end position="79"/>
    </location>
</feature>
<dbReference type="InterPro" id="IPR000271">
    <property type="entry name" value="Ribosomal_bL34"/>
</dbReference>
<dbReference type="NCBIfam" id="TIGR01030">
    <property type="entry name" value="rpmH_bact"/>
    <property type="match status" value="1"/>
</dbReference>
<comment type="similarity">
    <text evidence="1">Belongs to the bacterial ribosomal protein bL34 family.</text>
</comment>
<evidence type="ECO:0000313" key="6">
    <source>
        <dbReference type="Proteomes" id="UP001590951"/>
    </source>
</evidence>
<dbReference type="Proteomes" id="UP001590951">
    <property type="component" value="Unassembled WGS sequence"/>
</dbReference>
<evidence type="ECO:0000256" key="2">
    <source>
        <dbReference type="ARBA" id="ARBA00022980"/>
    </source>
</evidence>
<organism evidence="5 6">
    <name type="scientific">Lepraria finkii</name>
    <dbReference type="NCBI Taxonomy" id="1340010"/>
    <lineage>
        <taxon>Eukaryota</taxon>
        <taxon>Fungi</taxon>
        <taxon>Dikarya</taxon>
        <taxon>Ascomycota</taxon>
        <taxon>Pezizomycotina</taxon>
        <taxon>Lecanoromycetes</taxon>
        <taxon>OSLEUM clade</taxon>
        <taxon>Lecanoromycetidae</taxon>
        <taxon>Lecanorales</taxon>
        <taxon>Lecanorineae</taxon>
        <taxon>Stereocaulaceae</taxon>
        <taxon>Lepraria</taxon>
    </lineage>
</organism>
<gene>
    <name evidence="5" type="ORF">ABVK25_002315</name>
</gene>
<accession>A0ABR4BHF6</accession>